<dbReference type="Proteomes" id="UP000540989">
    <property type="component" value="Unassembled WGS sequence"/>
</dbReference>
<name>A0A7W8E2A0_9BACT</name>
<keyword evidence="4" id="KW-0479">Metal-binding</keyword>
<dbReference type="GO" id="GO:0046872">
    <property type="term" value="F:metal ion binding"/>
    <property type="evidence" value="ECO:0007669"/>
    <property type="project" value="UniProtKB-KW"/>
</dbReference>
<evidence type="ECO:0000313" key="11">
    <source>
        <dbReference type="Proteomes" id="UP000540989"/>
    </source>
</evidence>
<dbReference type="NCBIfam" id="TIGR00276">
    <property type="entry name" value="tRNA epoxyqueuosine(34) reductase QueG"/>
    <property type="match status" value="1"/>
</dbReference>
<dbReference type="AlphaFoldDB" id="A0A7W8E2A0"/>
<evidence type="ECO:0000256" key="5">
    <source>
        <dbReference type="ARBA" id="ARBA00022785"/>
    </source>
</evidence>
<dbReference type="SUPFAM" id="SSF46548">
    <property type="entry name" value="alpha-helical ferredoxin"/>
    <property type="match status" value="1"/>
</dbReference>
<keyword evidence="5" id="KW-0671">Queuosine biosynthesis</keyword>
<dbReference type="InterPro" id="IPR013542">
    <property type="entry name" value="QueG_DUF1730"/>
</dbReference>
<dbReference type="InterPro" id="IPR017896">
    <property type="entry name" value="4Fe4S_Fe-S-bd"/>
</dbReference>
<dbReference type="RefSeq" id="WP_246408631.1">
    <property type="nucleotide sequence ID" value="NZ_JACHIP010000001.1"/>
</dbReference>
<reference evidence="10 11" key="1">
    <citation type="submission" date="2020-08" db="EMBL/GenBank/DDBJ databases">
        <title>Genomic Encyclopedia of Type Strains, Phase IV (KMG-V): Genome sequencing to study the core and pangenomes of soil and plant-associated prokaryotes.</title>
        <authorList>
            <person name="Whitman W."/>
        </authorList>
    </citation>
    <scope>NUCLEOTIDE SEQUENCE [LARGE SCALE GENOMIC DNA]</scope>
    <source>
        <strain evidence="10 11">M8UP14</strain>
    </source>
</reference>
<accession>A0A7W8E2A0</accession>
<evidence type="ECO:0000256" key="8">
    <source>
        <dbReference type="ARBA" id="ARBA00023014"/>
    </source>
</evidence>
<keyword evidence="8" id="KW-0411">Iron-sulfur</keyword>
<dbReference type="EC" id="1.17.99.6" evidence="10"/>
<proteinExistence type="predicted"/>
<dbReference type="GO" id="GO:0051539">
    <property type="term" value="F:4 iron, 4 sulfur cluster binding"/>
    <property type="evidence" value="ECO:0007669"/>
    <property type="project" value="UniProtKB-KW"/>
</dbReference>
<protein>
    <submittedName>
        <fullName evidence="10">Epoxyqueuosine reductase</fullName>
        <ecNumber evidence="10">1.17.99.6</ecNumber>
    </submittedName>
</protein>
<evidence type="ECO:0000256" key="7">
    <source>
        <dbReference type="ARBA" id="ARBA00023004"/>
    </source>
</evidence>
<keyword evidence="2" id="KW-0963">Cytoplasm</keyword>
<dbReference type="PANTHER" id="PTHR30002">
    <property type="entry name" value="EPOXYQUEUOSINE REDUCTASE"/>
    <property type="match status" value="1"/>
</dbReference>
<keyword evidence="7" id="KW-0408">Iron</keyword>
<evidence type="ECO:0000256" key="2">
    <source>
        <dbReference type="ARBA" id="ARBA00022490"/>
    </source>
</evidence>
<dbReference type="GO" id="GO:0052693">
    <property type="term" value="F:epoxyqueuosine reductase activity"/>
    <property type="evidence" value="ECO:0007669"/>
    <property type="project" value="UniProtKB-EC"/>
</dbReference>
<evidence type="ECO:0000256" key="1">
    <source>
        <dbReference type="ARBA" id="ARBA00022485"/>
    </source>
</evidence>
<gene>
    <name evidence="10" type="ORF">HDF16_000800</name>
</gene>
<dbReference type="Gene3D" id="3.30.70.20">
    <property type="match status" value="1"/>
</dbReference>
<evidence type="ECO:0000313" key="10">
    <source>
        <dbReference type="EMBL" id="MBB5056131.1"/>
    </source>
</evidence>
<dbReference type="PROSITE" id="PS00198">
    <property type="entry name" value="4FE4S_FER_1"/>
    <property type="match status" value="1"/>
</dbReference>
<keyword evidence="3" id="KW-0819">tRNA processing</keyword>
<dbReference type="PROSITE" id="PS51379">
    <property type="entry name" value="4FE4S_FER_2"/>
    <property type="match status" value="1"/>
</dbReference>
<evidence type="ECO:0000256" key="3">
    <source>
        <dbReference type="ARBA" id="ARBA00022694"/>
    </source>
</evidence>
<keyword evidence="1" id="KW-0004">4Fe-4S</keyword>
<sequence>MVGEERWTAEMEAEVREAALGAGFHLFGVAGADAGEAEGERFAAWVEAGRAGEMEYLKRRDEDGVLLREGVKVAIPWARSVVVCALNYGSEEALSVEEAPEGAGWIGRYAWSGSREKGEGPAELVATDYHLEMLTRLRVVEATIRSRVACETRCYVDTGPIVERSLAARAGVGWVGKNTCVINQGMGSWLLLGVVITSLEVGGAVAQIAAADRCGSCTRCIEACPTDALVAPQEMDASRCIAYLTIEKKGAIAEELREGMGRQVFGCDICQDVCPWNKRSGKAVVGVTEGMEVRRELVNPSLAWLGSLDNKEFKRWFKGSPLERTGRKRLMRNVAIAMGNSGLGEFGPKLAEWAEGEDEVLAEAARWALERQGVVGSV</sequence>
<dbReference type="InterPro" id="IPR017900">
    <property type="entry name" value="4Fe4S_Fe_S_CS"/>
</dbReference>
<dbReference type="Pfam" id="PF08331">
    <property type="entry name" value="QueG_DUF1730"/>
    <property type="match status" value="1"/>
</dbReference>
<organism evidence="10 11">
    <name type="scientific">Granulicella aggregans</name>
    <dbReference type="NCBI Taxonomy" id="474949"/>
    <lineage>
        <taxon>Bacteria</taxon>
        <taxon>Pseudomonadati</taxon>
        <taxon>Acidobacteriota</taxon>
        <taxon>Terriglobia</taxon>
        <taxon>Terriglobales</taxon>
        <taxon>Acidobacteriaceae</taxon>
        <taxon>Granulicella</taxon>
    </lineage>
</organism>
<dbReference type="PANTHER" id="PTHR30002:SF4">
    <property type="entry name" value="EPOXYQUEUOSINE REDUCTASE"/>
    <property type="match status" value="1"/>
</dbReference>
<comment type="caution">
    <text evidence="10">The sequence shown here is derived from an EMBL/GenBank/DDBJ whole genome shotgun (WGS) entry which is preliminary data.</text>
</comment>
<dbReference type="GO" id="GO:0008616">
    <property type="term" value="P:tRNA queuosine(34) biosynthetic process"/>
    <property type="evidence" value="ECO:0007669"/>
    <property type="project" value="UniProtKB-KW"/>
</dbReference>
<evidence type="ECO:0000256" key="4">
    <source>
        <dbReference type="ARBA" id="ARBA00022723"/>
    </source>
</evidence>
<evidence type="ECO:0000256" key="6">
    <source>
        <dbReference type="ARBA" id="ARBA00023002"/>
    </source>
</evidence>
<keyword evidence="11" id="KW-1185">Reference proteome</keyword>
<evidence type="ECO:0000259" key="9">
    <source>
        <dbReference type="PROSITE" id="PS51379"/>
    </source>
</evidence>
<dbReference type="Pfam" id="PF13484">
    <property type="entry name" value="Fer4_16"/>
    <property type="match status" value="1"/>
</dbReference>
<keyword evidence="6 10" id="KW-0560">Oxidoreductase</keyword>
<dbReference type="InterPro" id="IPR004453">
    <property type="entry name" value="QueG"/>
</dbReference>
<dbReference type="EMBL" id="JACHIP010000001">
    <property type="protein sequence ID" value="MBB5056131.1"/>
    <property type="molecule type" value="Genomic_DNA"/>
</dbReference>
<feature type="domain" description="4Fe-4S ferredoxin-type" evidence="9">
    <location>
        <begin position="204"/>
        <end position="234"/>
    </location>
</feature>